<sequence length="133" mass="14550">MPLTLIFPTFWLALAPINAYLGIILGTLITIASALALIYLSPVIEVSKSAIRVGRANLPIQMIGDVISVPSDRTFAERGPNLDARAYVRLQSSRSGLVKIEVLDRLDLTPYWLFSAKKPEKIVEAISEAKKAS</sequence>
<name>A0A6J6I0Q3_9ZZZZ</name>
<keyword evidence="1" id="KW-1133">Transmembrane helix</keyword>
<evidence type="ECO:0000313" key="2">
    <source>
        <dbReference type="EMBL" id="CAB4614298.1"/>
    </source>
</evidence>
<dbReference type="EMBL" id="CAEZVD010000001">
    <property type="protein sequence ID" value="CAB4614298.1"/>
    <property type="molecule type" value="Genomic_DNA"/>
</dbReference>
<feature type="transmembrane region" description="Helical" evidence="1">
    <location>
        <begin position="20"/>
        <end position="40"/>
    </location>
</feature>
<evidence type="ECO:0000256" key="1">
    <source>
        <dbReference type="SAM" id="Phobius"/>
    </source>
</evidence>
<proteinExistence type="predicted"/>
<protein>
    <submittedName>
        <fullName evidence="2">Unannotated protein</fullName>
    </submittedName>
</protein>
<keyword evidence="1" id="KW-0472">Membrane</keyword>
<organism evidence="2">
    <name type="scientific">freshwater metagenome</name>
    <dbReference type="NCBI Taxonomy" id="449393"/>
    <lineage>
        <taxon>unclassified sequences</taxon>
        <taxon>metagenomes</taxon>
        <taxon>ecological metagenomes</taxon>
    </lineage>
</organism>
<keyword evidence="1" id="KW-0812">Transmembrane</keyword>
<reference evidence="2" key="1">
    <citation type="submission" date="2020-05" db="EMBL/GenBank/DDBJ databases">
        <authorList>
            <person name="Chiriac C."/>
            <person name="Salcher M."/>
            <person name="Ghai R."/>
            <person name="Kavagutti S V."/>
        </authorList>
    </citation>
    <scope>NUCLEOTIDE SEQUENCE</scope>
</reference>
<gene>
    <name evidence="2" type="ORF">UFOPK1909_00084</name>
</gene>
<dbReference type="InterPro" id="IPR021443">
    <property type="entry name" value="DUF3093"/>
</dbReference>
<accession>A0A6J6I0Q3</accession>
<dbReference type="AlphaFoldDB" id="A0A6J6I0Q3"/>
<dbReference type="Pfam" id="PF11292">
    <property type="entry name" value="DUF3093"/>
    <property type="match status" value="1"/>
</dbReference>